<name>A0A0G0F5A6_9BACT</name>
<dbReference type="EMBL" id="LBQH01000037">
    <property type="protein sequence ID" value="KKP74697.1"/>
    <property type="molecule type" value="Genomic_DNA"/>
</dbReference>
<sequence length="100" mass="11727">MQVSEMIKQSAYEATLREYPRALRLQEKLDHDETEREPTTAHEMFDSYNDKTQHEVIVKILNHFFGDYTLEEVHSLVISQFPKSDAKFIEGKIKKIVGVE</sequence>
<accession>A0A0G0F5A6</accession>
<proteinExistence type="predicted"/>
<dbReference type="Proteomes" id="UP000034816">
    <property type="component" value="Unassembled WGS sequence"/>
</dbReference>
<reference evidence="1 2" key="1">
    <citation type="journal article" date="2015" name="Nature">
        <title>rRNA introns, odd ribosomes, and small enigmatic genomes across a large radiation of phyla.</title>
        <authorList>
            <person name="Brown C.T."/>
            <person name="Hug L.A."/>
            <person name="Thomas B.C."/>
            <person name="Sharon I."/>
            <person name="Castelle C.J."/>
            <person name="Singh A."/>
            <person name="Wilkins M.J."/>
            <person name="Williams K.H."/>
            <person name="Banfield J.F."/>
        </authorList>
    </citation>
    <scope>NUCLEOTIDE SEQUENCE [LARGE SCALE GENOMIC DNA]</scope>
</reference>
<evidence type="ECO:0000313" key="2">
    <source>
        <dbReference type="Proteomes" id="UP000034816"/>
    </source>
</evidence>
<comment type="caution">
    <text evidence="1">The sequence shown here is derived from an EMBL/GenBank/DDBJ whole genome shotgun (WGS) entry which is preliminary data.</text>
</comment>
<evidence type="ECO:0000313" key="1">
    <source>
        <dbReference type="EMBL" id="KKP74697.1"/>
    </source>
</evidence>
<dbReference type="AlphaFoldDB" id="A0A0G0F5A6"/>
<organism evidence="1 2">
    <name type="scientific">candidate division WS6 bacterium GW2011_GWF1_35_23</name>
    <dbReference type="NCBI Taxonomy" id="1619097"/>
    <lineage>
        <taxon>Bacteria</taxon>
        <taxon>Candidatus Dojkabacteria</taxon>
    </lineage>
</organism>
<gene>
    <name evidence="1" type="ORF">UR73_C0037G0006</name>
</gene>
<protein>
    <submittedName>
        <fullName evidence="1">Uncharacterized protein</fullName>
    </submittedName>
</protein>